<dbReference type="FunFam" id="3.90.180.10:FF:000032">
    <property type="entry name" value="Probable polyketide synthase pks1"/>
    <property type="match status" value="1"/>
</dbReference>
<dbReference type="InterPro" id="IPR011032">
    <property type="entry name" value="GroES-like_sf"/>
</dbReference>
<evidence type="ECO:0000313" key="13">
    <source>
        <dbReference type="EMBL" id="BBB02235.1"/>
    </source>
</evidence>
<proteinExistence type="predicted"/>
<evidence type="ECO:0000256" key="1">
    <source>
        <dbReference type="ARBA" id="ARBA00004792"/>
    </source>
</evidence>
<dbReference type="GO" id="GO:0016491">
    <property type="term" value="F:oxidoreductase activity"/>
    <property type="evidence" value="ECO:0007669"/>
    <property type="project" value="InterPro"/>
</dbReference>
<dbReference type="CDD" id="cd05195">
    <property type="entry name" value="enoyl_red"/>
    <property type="match status" value="3"/>
</dbReference>
<dbReference type="GO" id="GO:0006633">
    <property type="term" value="P:fatty acid biosynthetic process"/>
    <property type="evidence" value="ECO:0007669"/>
    <property type="project" value="InterPro"/>
</dbReference>
<evidence type="ECO:0000256" key="7">
    <source>
        <dbReference type="ARBA" id="ARBA00023315"/>
    </source>
</evidence>
<dbReference type="Pfam" id="PF00698">
    <property type="entry name" value="Acyl_transf_1"/>
    <property type="match status" value="4"/>
</dbReference>
<dbReference type="EMBL" id="AP018365">
    <property type="protein sequence ID" value="BBB02235.1"/>
    <property type="molecule type" value="Genomic_DNA"/>
</dbReference>
<dbReference type="Pfam" id="PF13602">
    <property type="entry name" value="ADH_zinc_N_2"/>
    <property type="match status" value="3"/>
</dbReference>
<dbReference type="Gene3D" id="3.90.180.10">
    <property type="entry name" value="Medium-chain alcohol dehydrogenases, catalytic domain"/>
    <property type="match status" value="3"/>
</dbReference>
<dbReference type="Gene3D" id="3.10.129.110">
    <property type="entry name" value="Polyketide synthase dehydratase"/>
    <property type="match status" value="3"/>
</dbReference>
<feature type="region of interest" description="Disordered" evidence="9">
    <location>
        <begin position="2220"/>
        <end position="2269"/>
    </location>
</feature>
<dbReference type="PROSITE" id="PS50075">
    <property type="entry name" value="CARRIER"/>
    <property type="match status" value="4"/>
</dbReference>
<feature type="domain" description="Carrier" evidence="10">
    <location>
        <begin position="3106"/>
        <end position="3181"/>
    </location>
</feature>
<dbReference type="GO" id="GO:0031177">
    <property type="term" value="F:phosphopantetheine binding"/>
    <property type="evidence" value="ECO:0007669"/>
    <property type="project" value="InterPro"/>
</dbReference>
<dbReference type="InterPro" id="IPR036291">
    <property type="entry name" value="NAD(P)-bd_dom_sf"/>
</dbReference>
<feature type="region of interest" description="Disordered" evidence="9">
    <location>
        <begin position="2745"/>
        <end position="2785"/>
    </location>
</feature>
<sequence>MTEQGWAEPLAIIGMSCRYPGSIDSPEDLWRVLADGRDVFSDFPTDRGWNPTDGRSAVDRGGFLADAAGFDPAFFGISPREALAMDPQQRQLLEATWELFEQAGIDPAAVRGSRTGVFVGAEPRAYGPRLHQAPEGLAGHLLTGTTTSVASGRIAYAFGLNGPVLTVDTSASSSLVAVHLAAQALHTDQCTVAVAGGVSVLTGPGTFTAFSTMRGLAPDGRCKPFADTADGTAWSEGVGLVALERLSDARRNGHQVLAVLRGSAVNSDGAGDGLTVPNGDAQQAVIRAALANAGLSAGDVDAVEAHGTGTRLGDPIEAAALIATYGREHTEDHPLWLGSVKSNIGHTQAAAGVAGLIKMVLALRHAELPRTLHADVPSTRVDWSAGGVRLLARPVAWPAAADRVRRAGVSSFGLSGTNAHVLVEEPPAPEPSENPSSAGPLPAVLGGVVPWVVSGRTDAALRGQAARLRELVVARPGLGPVDVGWSLASSRSVFEHRAVVAGGGYAEGLAAVVEGQPRAGVVSGAARGGARVGFVFAGQGSQRAGMAAGLYAASSVFAVAFDRVCEVVERDLGLPVREVVLEGAEGDARADLTVFAQAGLFALQVGLVEVLKAAGVRPAVVAGHSVGEVAAAYVAGVLSLEDACALVAGRGRVMQALPEGGAMVSIAVSEAEVRAEIGERAGVGIAAVNGPAAVVVSGERDAVDAVAGVFAERGVRVRSLRVSHAFHSHRMDPALDELAEIANGLAYGSAEVPWVSTSTGAVVESCDGSYWAGQARGAVRYADAVTAMAGLDVDVFIEIGPDGTLSTLGAPNAPEAAFVSLQRPGHDAAGAFVDGLAQAWVRGVSVDWAALIGPGERVDLPTYAFQHERYWLAPDDTSVEAVWLREPEPYAGAPAVEDARPGGGLAGDPLDLVRGHAAAVLGHAGADAVDPERTFKELGFDSVTGVELRNRLAAATALPLPHTLVFDQPTPTRAAAYLRSLSAGTAGTAGQEPEHAVRAADHGEPIAIVSLSCRYPGGVDTPEEFWRLLAEGGDAVGAFPGDRGWELPETPHAHAGGFLRNVDEFDPAFFDISPREALAMDPQQRLLLETSWEALERAVGDPTSLRGSATGVFVGATVSGYGTDAEPGAHDGHLITGTAASVMSGRVAYAFGLEGPAVTVDTACSSSLVALHLACQALRSDECTLALVGGVSVMTTPEWFVWFSRQDGLAADGRSKAFSASADGMGMAEGAGMIVAERLSDARRHGHRVLAVVRGSAVNQDGASNGLTAPNGPSQQRVIRAALAAARLTAPDVDAVEAHGTGTELGDPIEAQALLATYGQGRPEDRPLLLGSVKSNIGHTQWAAGIAGVMKMVLAMQHQELPSTLHADQPTDRVDWSTGSVRLLHRPAPWPAGGRRRRAGVSSFGISGTNAHVILEEAPDPATASAPAPLPSPVLVPVPAPPPSGEPHPGAADPGPDPDASAGRPAAPLPWTVSARTPEALAAQAAKLGAHLAADRAEPPAAADVAWSLAATRTAFAHRAVVLGIGRGELLDALGALAAGAQHPDLVTGVTGTAGLLAFVFTGQGAQRTAMGRGLYAEHPVFAAAFDEVCAVLDPLLGGSVAAVVDDGPIHDTMWTQAGLFALEVALHRLLASWGLRPDLVAGHSIGEIAAAHVAGLWSLPDACAVVAARGRLMQELPPGGAMVAVAAAETRVREVLERHPGAAVAAVNGPRAVVVSGTEDAVLAAAGELAEDGARTRRLTVSHAFHSPLMEPMLDAFAEVLGAVTYRRPRLRLVSALTGAEVTDEVTDPAYWVRHVRDTVRFGDAVATLRAAGARTFVEIGPDGALTAMGAQSGAEGSGEAWLAALRRDRDEARTLLGTVAAAYTRGAAVDWTAVLARTGGTPVELPTYAFQRQKYWLTLRTAATDAAGLGQTTSGHPLVGAAIDLPATGGLVLTGRLSTRTQPWLADHTVAGRVVVPGTAFVDMAVRAGDEAGCGLVEELLVEAPLALPARGGVQVRVTVAEPDATGRRDLAVHARAEDTGPDGAWTRHATGVLAADPTDTGTEPPAPAPWPPAGAEPAGLDDLYPALARGGLGYGPAFRGVSAMWRKGVETFAEVELPEGLATTGFGVHPALLDAALHAIDLDGGLTGGPTGGLTGGGQGTDGPRLPFAWTGVRLRATDATALRVTITPARETGTYALALADRTGAPVADIDALTLRALPAEGTRADGLFRTDWVPADTSSAEERPPRVALLAPDAVGPDGSDCSDGRRPDGPDPLSGPSGPPALSGAVRHAALTDLTAAAAAGDLPDAVIARCASPEPDPVRAAHDVAHRALDLVRRWLDTDLPQSTRLVLVTRGAVAPGTAGPDPAAAAAWGLVRVAQTENPGRLVLADLDGEPAPADDAEGRALLAGIALGAPEFAVRAGHVLLPRLVRATDALAAPAGANWRLAVQERGTLDQLRLVPDPDLVRPLAPGEVRVGLRASGVNFRDVLNTLGMYPGEAGPLGIEGAGVVLDTGPDTAGGLAVGDRVMGLFPGSFAPTSVTDARLLAPIPVGWSFAEAAGAPVVYLTAYHALVELAGLHAGESVLVHAAAGGVGMAAVQLARHLGAEVYGTAGPGKWPALRPLGLDDAHLASSRTLAFEDAFRAATGGRGVDVVLDSLAGEFVDASLRLTAPGGRFVEMGKTDVRDADEVRDTHGVAYQAFDLLQLPPDHVAAMLGALAGLFADGTLAPLPLTCWDIRRAPDAFRHLSQARHTGKVVLTTGASTLPAPRGAGDGTAAPGEPAPPSDPWTSGSHPARTDTSATAARTAYAPPYTPTPNIPPAAALAGTTLVTGASGGLGALVARHLADQGRAARLLLTSRRGPGAPGAAALAADIAGAGVDASLAACDAADRDALAALLDRVPADFPLRDVVHAAGVLDDGVIGALTPERLDRAMRPKADAAWHLHELTAGLDLRSFVLFSSVAGTWGFAGQGNYAAANAFLDALAAHRRTALGLPATALAWGPWAQAGGMAGRLAEADLKRMARDGFRPLTDADGLALLDAAPGTGQAAVIAADLDTAALRARDEEELRPFVRGLVHGTGREGAPHGRAARIRRASASGPGAAASGALAARIAALPPAERAPELLRTVLAQAAFVLGMPGLEPAAAARSFRELGLDSLTSVELRNRLTAATDTRLNATVVFDYPTPNALTDHLLGRLLGDAAGADTAGSPAPAAPAPAHGDDPLVIVGLGCRFPGGADSPEKLWDLVARGADAIGPFPDDRSWDPDVYDPDPAAVGKSYSRTGGFLYDAGGFDAEFFGIHAREALAMDPQQRLLLEVSWEALERAGIDPAALHGTATGVFTGLIYHDYGQGTMIVQDADGYLATGGSGGVASGRLSYVLGLEGPAVTIDTACSSSLVALHLAAQALRSGECDLALVGGVTVMATPGTFVDFSRQQGLAADGRCKAYAGGADGTSWGEGVGVAVVERLSDARRNGHQVLAVVRGSAINQDGASNGLTAPNGPSQQRVIRAALANAGLTTADVDAVEGHGTGTTLGDPIEAQALLATYGQDRPEDRPLWLGSVKSNIGHSQAAAGMAGIIKMVAAMHHGTLPRTLHVDAPSHHIDWTAGNVRLLTEPVPWPARDERARRAGVSSFGFSGTNAHVILEEPPAQDGPAAPAPTPGVLTGATPWALSGRTDAALRGQAERLRAFASARPDLPAADVAWSLATSRTAFEHRAVAIDGAPAALGALAAGRPEAGVATGTASASGTGRTVFVFPGQGAQWVGMGRELLACSPVFAERMAQCAAALEPFVDWSLHEVLDDAGALESVDVVQPVLWAVMVSLAAVWQAAGVAPDTVLGHSQGEIAAATVAGLLPLADGARVVALRSRVLRALSGAGGMVSVAQSADAVRERIAGFGERLSVAVVNSAEATVVSGTPDALDELVAGCEADGVRVRRLPMDYASHSAQMEQLRDELLDLLPATHSMDDGVTAVPMMSAMSVAFLDSSDLGARHWYESLRAPVEFERSVRSLAGSGHGVFVEMSPHPVLTAHAAATLEDAGVAAPVVVGSLRRDEGGPERLLTSMAEAWVRGVAVDWAAVVGSGERVELPTYAFQHERYWPRPLTARPDGGLGHPLLSASVELASGAGLVVAGAVSLRAQPWLGDHAVGGAVLLPGTAFVEMAVRAGDVVGCGRLEELMLEAPLLLGDAAVEVQVVVGAEEAGVRGVEVHSRPSGEQGDAPWTRHAGGSLSATASAPASGDLVVWPPRDATPLAVDDWYAHMATQGYAYGPVFQGLRAAWRRGDEVFAEVALPEAAAADAGGFGVHPALLDAALHLSELVLPEGRAGEVRLPFAWTGVDLHASGASVLRVKLSSDGAGGLALVAVDGAGSPVVSVDSLVLRPVAAGALGGAAPVVRDGLYGVEWVRTSAATEPVPSSVAVVGTGLDEVDGAAWYADLGALVAAVGSGAGVPDVVVVAAGVGSARGVTAGVLGVVQGWLGAVGLSSSRLVVVTRGAVSTGPGEGVVDLAGAAVWGLVRSAQSEEPGRFVLVDAPGLGAGALGVLVDAVASGEPEVAVRGDAVLARRLVRPAGGLVLPARDGATGWRLDAERPGTLEGLAIVERPDGGHTVEPGEVRIAVRAAGVNFRDVAVALDLARVPGAGIGSEVAGVVAEVGADVTGWAVGDRVMGIVEGGFADHVAVDARALAVVPAGWSFARAAGVPVGFSTAWYGLVDLAGARSGQRVLIHAATGGVGMAAVQIARHLGLEVFATASPGKWGVLASMGIDEAHIASSRDAGFEEKFSGGVDIVLNALAGELTDASLRLLRGGGVFLEMGKTDLRDAEDIATRYEGVRYRAFSTGEAGAERLGEILAEVNGLLVDGVLAGVPVRCWDVRRAVDALRFMSQARHVGKIVLTVPAPVRASGTVLVTGGTGMIGGRVARHLVETGRAGQAVLVSRSGPSASGVAELVAGLASAGADSRVVACDAADRTALAGLLGGLSGDRPVTSVFHSVGVLDDGVITSLDAGRVDAVMRPKTDAAWNLHELTAELDLDLDAFVLFSSAAATFGTGGQANYAAANAYLDGLAARRRADGLPAVSLAWGFWAEASGMTGHLDTGDKDRLGRDGIGAMSNGDGLALLDAALERDEALFVPAVLDLAGVRAAAARGEQVPALWRALTGATGPARPTAGGAGGGTAAAAGGTLADQLARLTVAEQERALLDLVMAHAAAVLNLGTASTALGPDRAFRDVGFDSLTAVELRNRLNAAAGLRLPSTLVFDYPTPVLLAGFLRVSLVGDTVDTATAAAEPAVPGGAPAAGADGTPEPVAIVGLGCRLPGGVDSPEDFWAVLSEGRDVIGAFPDDRGWDLEALYDEDPDRVGRSYVREGGFVEDAGGFDAGFFGIAPREALAMDPQQRVLLEVAWEALERSGIDPGGLRGSQTGVFVGGAASGYGADLPEDAAAEGYLMTGTAASVLSGRLSYTLGLEGPASTVDTACSSSLVALHMATQALRNGECSLALAGGVTVLAVPDTVVDFSRQRGLAPDGRSKAFAEAADGMGIAEGAGMLVVERLSDARRNGHPVLAVVRGSAVNQDGASNGLTAPNGPSQQRVIRSALANARLTADQVDVVEAHGTGTKLGDPIEAQALMAAYGQGRPEDRPLLLGSVKSNIGHTQWAAGVAGVMKMVLALRHGELPRSLYAEEPSSRIDWSAGDVRLLDEAVEWPANGERVRRAGVSSFGISGTNAHVIIEEAPSEAGAEVAETAPGVVSGVVPWVVSGRSEGALRAQAGRLRELMVAKAELAARDVAWSLAVSRSVFAHRAVVVGDGGLAGLGAVVAGQPAAGTAVGVVPAVGVGRSVFVFPGQGAQWVGMGRELLMSSAVFAARFAECGGALAPYVEWSLEEVLGDAVALERVDVVQPVLWAVMVSLAAVWEAAGVRPDAVVGHSQGEIAAAVVAGLLSVEDGARVVALRSLALRALAGKGGMVSVARSAGEVKERIAEFGDRLSVAVVNSAEATVVSGDPEALGELVAGCEGEGVRVRRLPVDYASHSAQVDGLREEIVRALDEVAPLVDGSGVPMLSAMSGEWLGAADLGAGYWFDSLRAPVEFDRAVRTLAEAGHGVFVEMSAHPVLTGAVTATLEDAGVAAPVVVGSLRRDEGGPERLLTSMAEAWVQGVEVDWAAVIGSGERVDLPTYAFQHQRYWPKAGVGAGDMASAGLSSLGHPFLLASVELVGDGGLVTTGRLSLRGQSWLADHAVGDTALLPGTAFVEMAVSAGEAVGCGRLDELTLEAPLVLPDGPVQVQVVVGADEGGVRSVEVHSRPSGADTGAPWTRHASGILSAAAATAPGFGDLVVWPPRDATPLAVDGWYARLAAEGYVYGPVFQGMRAAWRRGDEVFAEVALPEAAVSDAGGFGVHPALLDAALHLSGLVLPEGRAGEVRLPFAWTGVDLHASGASVLRVRLSPDGAGGLALLGADPTGAPVVSVESLVLRPVAAGALGAAAPVVRDGLFGVEWTPVTPPAAAEEHAATVAVIGPDVLRIADAEVAADVAVYEDLGGLVAAVGSGAGVPDVVVVAAGPGSARGVTAGVLGLMQGWLGAVGLSSSRLVVVTRGAVSTGPGEGVVDLAGAAVWGLVRSAQSEEPDRFVLVDLPDGDALGVGPLVAAVASGEPEVAVRGDAVLARRLVRPDAGLRLPEGGGAWRVEVERPGTLEGLGVAGYPEAGAALAPGEVRVAVRAAGVNFRDVLITLGMYPGAALLGSEVAGVVTEAAPDVDGLAVGDRVMGIAAGGFADRVVVDARTLVAMPDGWSYARAAAVPVGFSTAWYGLVDLAGARSGQRVLIHAATGGVGMAAVQIARHLGLEVFATASPGKWGVLASMGIGDDHIASSRDAGFEEKFCGGVDIVLNALAGELTDASLRLLRGGGVFLEMGKTDRREPEQVAAAHPGVTYVPFETGEAGPDRIGDILGEVGALLAEGAMSPAPVRCWDVRRAVDALRFMSQARHVGKIVLTVPVAPRASGTVLVTGGTGMIGGRVARHLVESGRAGRAVLVSRSGPSASGVAELVAGLASAGADSRVVACDAADRNALAGLLEATRVTSVFHSVGVLDDGVITSLDAGRVDAVMRPKADAAWNLHELTAELDLDLDAFVLFSSAAATFGGPGQGNYAAANAYLDGLAARRRADGLPGASLAWGFWAEASGMTGHLDAGDKGRIGRDGIKAMSTDDGLALLDAALGRDEPLLVPAVLDVAGVRAAAARGEQVPAVWRGLAGGAVRPSAGGAHRAGAAAGTGGGPGGEDGAALTLAQRIAPLSPAEQDKLLLDLVLAHAAPVLGHGSPDAVRPDLTFREAGFDSLAAVELRNRLNAAAGLRLPSTLVFDFPTPVALAAHLRGKLVRQETAAGYTSALRELDRLEAVLAATGGADGLGGLDADGDDGEGRSALVTRLEAIVQSLRGGSAEAGGGPANGSAAADAARARKLAEATDEEIFDLIDNELEF</sequence>
<feature type="region of interest" description="C-terminal hotdog fold" evidence="8">
    <location>
        <begin position="4231"/>
        <end position="4370"/>
    </location>
</feature>
<dbReference type="InterPro" id="IPR049551">
    <property type="entry name" value="PKS_DH_C"/>
</dbReference>
<name>A0A7U3VSV5_9ACTN</name>
<feature type="active site" description="Proton donor; for dehydratase activity" evidence="8">
    <location>
        <position position="6376"/>
    </location>
</feature>
<dbReference type="InterPro" id="IPR016036">
    <property type="entry name" value="Malonyl_transacylase_ACP-bd"/>
</dbReference>
<evidence type="ECO:0000256" key="5">
    <source>
        <dbReference type="ARBA" id="ARBA00023194"/>
    </source>
</evidence>
<dbReference type="InterPro" id="IPR049552">
    <property type="entry name" value="PKS_DH_N"/>
</dbReference>
<dbReference type="Pfam" id="PF02801">
    <property type="entry name" value="Ketoacyl-synt_C"/>
    <property type="match status" value="4"/>
</dbReference>
<feature type="domain" description="Ketosynthase family 3 (KS3)" evidence="11">
    <location>
        <begin position="3205"/>
        <end position="3630"/>
    </location>
</feature>
<dbReference type="GO" id="GO:0004312">
    <property type="term" value="F:fatty acid synthase activity"/>
    <property type="evidence" value="ECO:0007669"/>
    <property type="project" value="TreeGrafter"/>
</dbReference>
<dbReference type="Gene3D" id="3.40.366.10">
    <property type="entry name" value="Malonyl-Coenzyme A Acyl Carrier Protein, domain 2"/>
    <property type="match status" value="4"/>
</dbReference>
<evidence type="ECO:0000256" key="2">
    <source>
        <dbReference type="ARBA" id="ARBA00022450"/>
    </source>
</evidence>
<dbReference type="InterPro" id="IPR001227">
    <property type="entry name" value="Ac_transferase_dom_sf"/>
</dbReference>
<dbReference type="GO" id="GO:0004315">
    <property type="term" value="F:3-oxoacyl-[acyl-carrier-protein] synthase activity"/>
    <property type="evidence" value="ECO:0007669"/>
    <property type="project" value="InterPro"/>
</dbReference>
<dbReference type="SUPFAM" id="SSF50129">
    <property type="entry name" value="GroES-like"/>
    <property type="match status" value="3"/>
</dbReference>
<dbReference type="FunFam" id="1.10.1200.10:FF:000007">
    <property type="entry name" value="Probable polyketide synthase pks17"/>
    <property type="match status" value="2"/>
</dbReference>
<dbReference type="FunFam" id="3.40.50.720:FF:000209">
    <property type="entry name" value="Polyketide synthase Pks12"/>
    <property type="match status" value="1"/>
</dbReference>
<keyword evidence="5" id="KW-0045">Antibiotic biosynthesis</keyword>
<feature type="domain" description="PKS/mFAS DH" evidence="12">
    <location>
        <begin position="6178"/>
        <end position="6454"/>
    </location>
</feature>
<dbReference type="PROSITE" id="PS52004">
    <property type="entry name" value="KS3_2"/>
    <property type="match status" value="4"/>
</dbReference>
<dbReference type="SMART" id="SM00825">
    <property type="entry name" value="PKS_KS"/>
    <property type="match status" value="4"/>
</dbReference>
<dbReference type="Gene3D" id="3.40.50.720">
    <property type="entry name" value="NAD(P)-binding Rossmann-like Domain"/>
    <property type="match status" value="3"/>
</dbReference>
<dbReference type="PANTHER" id="PTHR43775:SF51">
    <property type="entry name" value="INACTIVE PHENOLPHTHIOCEROL SYNTHESIS POLYKETIDE SYNTHASE TYPE I PKS1-RELATED"/>
    <property type="match status" value="1"/>
</dbReference>
<reference evidence="13 14" key="4">
    <citation type="journal article" date="2020" name="Sci. Rep.">
        <title>beta-carboline chemical signals induce reveromycin production through a LuxR family regulator in Streptomyces sp. SN-593.</title>
        <authorList>
            <person name="Panthee S."/>
            <person name="Kito N."/>
            <person name="Hayashi T."/>
            <person name="Shimizu T."/>
            <person name="Ishikawa J."/>
            <person name="Hamamoto H."/>
            <person name="Osada H."/>
            <person name="Takahashi S."/>
        </authorList>
    </citation>
    <scope>NUCLEOTIDE SEQUENCE [LARGE SCALE GENOMIC DNA]</scope>
    <source>
        <strain evidence="13 14">SN-593</strain>
    </source>
</reference>
<evidence type="ECO:0000256" key="6">
    <source>
        <dbReference type="ARBA" id="ARBA00023268"/>
    </source>
</evidence>
<evidence type="ECO:0000259" key="12">
    <source>
        <dbReference type="PROSITE" id="PS52019"/>
    </source>
</evidence>
<feature type="domain" description="Carrier" evidence="10">
    <location>
        <begin position="7270"/>
        <end position="7345"/>
    </location>
</feature>
<dbReference type="CDD" id="cd08956">
    <property type="entry name" value="KR_3_FAS_SDR_x"/>
    <property type="match status" value="3"/>
</dbReference>
<dbReference type="SUPFAM" id="SSF53901">
    <property type="entry name" value="Thiolase-like"/>
    <property type="match status" value="4"/>
</dbReference>
<dbReference type="Pfam" id="PF22621">
    <property type="entry name" value="CurL-like_PKS_C"/>
    <property type="match status" value="1"/>
</dbReference>
<dbReference type="CDD" id="cd00833">
    <property type="entry name" value="PKS"/>
    <property type="match status" value="4"/>
</dbReference>
<dbReference type="InterPro" id="IPR018201">
    <property type="entry name" value="Ketoacyl_synth_AS"/>
</dbReference>
<protein>
    <submittedName>
        <fullName evidence="13">Putative polyketide synthase</fullName>
    </submittedName>
</protein>
<feature type="region of interest" description="Disordered" evidence="9">
    <location>
        <begin position="1420"/>
        <end position="1470"/>
    </location>
</feature>
<feature type="active site" description="Proton donor; for dehydratase activity" evidence="8">
    <location>
        <position position="2117"/>
    </location>
</feature>
<dbReference type="InterPro" id="IPR002364">
    <property type="entry name" value="Quin_OxRdtase/zeta-crystal_CS"/>
</dbReference>
<feature type="region of interest" description="N-terminal hotdog fold" evidence="8">
    <location>
        <begin position="6178"/>
        <end position="6301"/>
    </location>
</feature>
<dbReference type="PROSITE" id="PS00012">
    <property type="entry name" value="PHOSPHOPANTETHEINE"/>
    <property type="match status" value="4"/>
</dbReference>
<reference evidence="13 14" key="2">
    <citation type="journal article" date="2011" name="J. Antibiot.">
        <title>Furaquinocins I and J: novel polyketide isoprenoid hybrid compounds from Streptomyces reveromyceticus SN-593.</title>
        <authorList>
            <person name="Panthee S."/>
            <person name="Takahashi S."/>
            <person name="Takagi H."/>
            <person name="Nogawa T."/>
            <person name="Oowada E."/>
            <person name="Uramoto M."/>
            <person name="Osada H."/>
        </authorList>
    </citation>
    <scope>NUCLEOTIDE SEQUENCE [LARGE SCALE GENOMIC DNA]</scope>
    <source>
        <strain evidence="13 14">SN-593</strain>
    </source>
</reference>
<dbReference type="GO" id="GO:0008270">
    <property type="term" value="F:zinc ion binding"/>
    <property type="evidence" value="ECO:0007669"/>
    <property type="project" value="InterPro"/>
</dbReference>
<evidence type="ECO:0000256" key="9">
    <source>
        <dbReference type="SAM" id="MobiDB-lite"/>
    </source>
</evidence>
<dbReference type="InterPro" id="IPR020843">
    <property type="entry name" value="ER"/>
</dbReference>
<dbReference type="Gene3D" id="3.40.47.10">
    <property type="match status" value="4"/>
</dbReference>
<dbReference type="Pfam" id="PF00109">
    <property type="entry name" value="ketoacyl-synt"/>
    <property type="match status" value="4"/>
</dbReference>
<dbReference type="InterPro" id="IPR006162">
    <property type="entry name" value="Ppantetheine_attach_site"/>
</dbReference>
<accession>A0A7U3VSV5</accession>
<dbReference type="SMART" id="SM01294">
    <property type="entry name" value="PKS_PP_betabranch"/>
    <property type="match status" value="3"/>
</dbReference>
<feature type="region of interest" description="N-terminal hotdog fold" evidence="8">
    <location>
        <begin position="4095"/>
        <end position="4218"/>
    </location>
</feature>
<dbReference type="Pfam" id="PF22953">
    <property type="entry name" value="SpnB_Rossmann"/>
    <property type="match status" value="3"/>
</dbReference>
<dbReference type="PROSITE" id="PS01162">
    <property type="entry name" value="QOR_ZETA_CRYSTAL"/>
    <property type="match status" value="1"/>
</dbReference>
<feature type="domain" description="PKS/mFAS DH" evidence="12">
    <location>
        <begin position="1918"/>
        <end position="2208"/>
    </location>
</feature>
<dbReference type="Gene3D" id="3.40.50.11460">
    <property type="match status" value="3"/>
</dbReference>
<reference evidence="13 14" key="3">
    <citation type="journal article" date="2011" name="Nat. Chem. Biol.">
        <title>Reveromycin A biosynthesis uses RevG and RevJ for stereospecific spiroacetal formation.</title>
        <authorList>
            <person name="Takahashi S."/>
            <person name="Toyoda A."/>
            <person name="Sekiyama Y."/>
            <person name="Takagi H."/>
            <person name="Nogawa T."/>
            <person name="Uramoto M."/>
            <person name="Suzuki R."/>
            <person name="Koshino H."/>
            <person name="Kumano T."/>
            <person name="Panthee S."/>
            <person name="Dairi T."/>
            <person name="Ishikawa J."/>
            <person name="Ikeda H."/>
            <person name="Sakaki Y."/>
            <person name="Osada H."/>
        </authorList>
    </citation>
    <scope>NUCLEOTIDE SEQUENCE [LARGE SCALE GENOMIC DNA]</scope>
    <source>
        <strain evidence="13 14">SN-593</strain>
    </source>
</reference>
<dbReference type="Gene3D" id="3.30.70.3290">
    <property type="match status" value="4"/>
</dbReference>
<feature type="active site" description="Proton acceptor; for dehydratase activity" evidence="8">
    <location>
        <position position="4127"/>
    </location>
</feature>
<dbReference type="FunFam" id="3.40.47.10:FF:000019">
    <property type="entry name" value="Polyketide synthase type I"/>
    <property type="match status" value="4"/>
</dbReference>
<dbReference type="InterPro" id="IPR016039">
    <property type="entry name" value="Thiolase-like"/>
</dbReference>
<dbReference type="InterPro" id="IPR014043">
    <property type="entry name" value="Acyl_transferase_dom"/>
</dbReference>
<feature type="active site" description="Proton acceptor; for dehydratase activity" evidence="8">
    <location>
        <position position="1950"/>
    </location>
</feature>
<dbReference type="InterPro" id="IPR020841">
    <property type="entry name" value="PKS_Beta-ketoAc_synthase_dom"/>
</dbReference>
<dbReference type="FunFam" id="3.40.366.10:FF:000002">
    <property type="entry name" value="Probable polyketide synthase 2"/>
    <property type="match status" value="3"/>
</dbReference>
<dbReference type="SUPFAM" id="SSF47336">
    <property type="entry name" value="ACP-like"/>
    <property type="match status" value="4"/>
</dbReference>
<dbReference type="InterPro" id="IPR009081">
    <property type="entry name" value="PP-bd_ACP"/>
</dbReference>
<dbReference type="PANTHER" id="PTHR43775">
    <property type="entry name" value="FATTY ACID SYNTHASE"/>
    <property type="match status" value="1"/>
</dbReference>
<dbReference type="SMART" id="SM00823">
    <property type="entry name" value="PKS_PP"/>
    <property type="match status" value="4"/>
</dbReference>
<dbReference type="SUPFAM" id="SSF55048">
    <property type="entry name" value="Probable ACP-binding domain of malonyl-CoA ACP transacylase"/>
    <property type="match status" value="4"/>
</dbReference>
<dbReference type="PROSITE" id="PS52019">
    <property type="entry name" value="PKS_MFAS_DH"/>
    <property type="match status" value="3"/>
</dbReference>
<gene>
    <name evidence="13" type="ORF">RVR_10032</name>
</gene>
<comment type="pathway">
    <text evidence="1">Antibiotic biosynthesis.</text>
</comment>
<feature type="domain" description="Ketosynthase family 3 (KS3)" evidence="11">
    <location>
        <begin position="1003"/>
        <end position="1417"/>
    </location>
</feature>
<feature type="region of interest" description="Disordered" evidence="9">
    <location>
        <begin position="4188"/>
        <end position="4212"/>
    </location>
</feature>
<feature type="domain" description="Ketosynthase family 3 (KS3)" evidence="11">
    <location>
        <begin position="5281"/>
        <end position="5707"/>
    </location>
</feature>
<dbReference type="Pfam" id="PF14765">
    <property type="entry name" value="PS-DH"/>
    <property type="match status" value="3"/>
</dbReference>
<dbReference type="InterPro" id="IPR042104">
    <property type="entry name" value="PKS_dehydratase_sf"/>
</dbReference>
<keyword evidence="4" id="KW-0808">Transferase</keyword>
<dbReference type="InterPro" id="IPR014030">
    <property type="entry name" value="Ketoacyl_synth_N"/>
</dbReference>
<dbReference type="KEGG" id="arev:RVR_10032"/>
<evidence type="ECO:0000256" key="3">
    <source>
        <dbReference type="ARBA" id="ARBA00022553"/>
    </source>
</evidence>
<dbReference type="InterPro" id="IPR020806">
    <property type="entry name" value="PKS_PP-bd"/>
</dbReference>
<evidence type="ECO:0000256" key="8">
    <source>
        <dbReference type="PROSITE-ProRule" id="PRU01363"/>
    </source>
</evidence>
<dbReference type="InterPro" id="IPR032821">
    <property type="entry name" value="PKS_assoc"/>
</dbReference>
<dbReference type="Pfam" id="PF21089">
    <property type="entry name" value="PKS_DH_N"/>
    <property type="match status" value="3"/>
</dbReference>
<dbReference type="InterPro" id="IPR050091">
    <property type="entry name" value="PKS_NRPS_Biosynth_Enz"/>
</dbReference>
<keyword evidence="2" id="KW-0596">Phosphopantetheine</keyword>
<evidence type="ECO:0000313" key="14">
    <source>
        <dbReference type="Proteomes" id="UP000595703"/>
    </source>
</evidence>
<feature type="compositionally biased region" description="Pro residues" evidence="9">
    <location>
        <begin position="1428"/>
        <end position="1446"/>
    </location>
</feature>
<dbReference type="InterPro" id="IPR057326">
    <property type="entry name" value="KR_dom"/>
</dbReference>
<dbReference type="PROSITE" id="PS00606">
    <property type="entry name" value="KS3_1"/>
    <property type="match status" value="3"/>
</dbReference>
<dbReference type="Pfam" id="PF16197">
    <property type="entry name" value="KAsynt_C_assoc"/>
    <property type="match status" value="4"/>
</dbReference>
<dbReference type="SUPFAM" id="SSF51735">
    <property type="entry name" value="NAD(P)-binding Rossmann-fold domains"/>
    <property type="match status" value="9"/>
</dbReference>
<dbReference type="Proteomes" id="UP000595703">
    <property type="component" value="Chromosome"/>
</dbReference>
<dbReference type="SMART" id="SM00829">
    <property type="entry name" value="PKS_ER"/>
    <property type="match status" value="3"/>
</dbReference>
<dbReference type="Pfam" id="PF08240">
    <property type="entry name" value="ADH_N"/>
    <property type="match status" value="3"/>
</dbReference>
<dbReference type="SMART" id="SM00822">
    <property type="entry name" value="PKS_KR"/>
    <property type="match status" value="3"/>
</dbReference>
<dbReference type="InterPro" id="IPR016035">
    <property type="entry name" value="Acyl_Trfase/lysoPLipase"/>
</dbReference>
<keyword evidence="7" id="KW-0012">Acyltransferase</keyword>
<feature type="region of interest" description="C-terminal hotdog fold" evidence="8">
    <location>
        <begin position="2058"/>
        <end position="2208"/>
    </location>
</feature>
<dbReference type="InterPro" id="IPR049900">
    <property type="entry name" value="PKS_mFAS_DH"/>
</dbReference>
<dbReference type="SMART" id="SM00826">
    <property type="entry name" value="PKS_DH"/>
    <property type="match status" value="3"/>
</dbReference>
<evidence type="ECO:0000259" key="10">
    <source>
        <dbReference type="PROSITE" id="PS50075"/>
    </source>
</evidence>
<evidence type="ECO:0000256" key="4">
    <source>
        <dbReference type="ARBA" id="ARBA00022679"/>
    </source>
</evidence>
<feature type="active site" description="Proton acceptor; for dehydratase activity" evidence="8">
    <location>
        <position position="6210"/>
    </location>
</feature>
<feature type="compositionally biased region" description="Low complexity" evidence="9">
    <location>
        <begin position="1447"/>
        <end position="1466"/>
    </location>
</feature>
<dbReference type="GO" id="GO:0033068">
    <property type="term" value="P:macrolide biosynthetic process"/>
    <property type="evidence" value="ECO:0007669"/>
    <property type="project" value="UniProtKB-ARBA"/>
</dbReference>
<reference evidence="13 14" key="1">
    <citation type="journal article" date="2010" name="J. Bacteriol.">
        <title>Biochemical characterization of a novel indole prenyltransferase from Streptomyces sp. SN-593.</title>
        <authorList>
            <person name="Takahashi S."/>
            <person name="Takagi H."/>
            <person name="Toyoda A."/>
            <person name="Uramoto M."/>
            <person name="Nogawa T."/>
            <person name="Ueki M."/>
            <person name="Sakaki Y."/>
            <person name="Osada H."/>
        </authorList>
    </citation>
    <scope>NUCLEOTIDE SEQUENCE [LARGE SCALE GENOMIC DNA]</scope>
    <source>
        <strain evidence="13 14">SN-593</strain>
    </source>
</reference>
<feature type="compositionally biased region" description="Low complexity" evidence="9">
    <location>
        <begin position="2257"/>
        <end position="2269"/>
    </location>
</feature>
<feature type="domain" description="Ketosynthase family 3 (KS3)" evidence="11">
    <location>
        <begin position="7"/>
        <end position="425"/>
    </location>
</feature>
<dbReference type="SMART" id="SM00827">
    <property type="entry name" value="PKS_AT"/>
    <property type="match status" value="4"/>
</dbReference>
<dbReference type="InterPro" id="IPR036736">
    <property type="entry name" value="ACP-like_sf"/>
</dbReference>
<dbReference type="InterPro" id="IPR013154">
    <property type="entry name" value="ADH-like_N"/>
</dbReference>
<feature type="domain" description="Carrier" evidence="10">
    <location>
        <begin position="5173"/>
        <end position="5252"/>
    </location>
</feature>
<keyword evidence="3" id="KW-0597">Phosphoprotein</keyword>
<keyword evidence="6" id="KW-0511">Multifunctional enzyme</keyword>
<dbReference type="InterPro" id="IPR014031">
    <property type="entry name" value="Ketoacyl_synth_C"/>
</dbReference>
<dbReference type="InterPro" id="IPR055123">
    <property type="entry name" value="SpnB-like_Rossmann"/>
</dbReference>
<dbReference type="SUPFAM" id="SSF52151">
    <property type="entry name" value="FabD/lysophospholipase-like"/>
    <property type="match status" value="4"/>
</dbReference>
<dbReference type="Gene3D" id="1.10.1200.10">
    <property type="entry name" value="ACP-like"/>
    <property type="match status" value="4"/>
</dbReference>
<feature type="domain" description="Carrier" evidence="10">
    <location>
        <begin position="907"/>
        <end position="982"/>
    </location>
</feature>
<keyword evidence="14" id="KW-1185">Reference proteome</keyword>
<feature type="active site" description="Proton donor; for dehydratase activity" evidence="8">
    <location>
        <position position="4292"/>
    </location>
</feature>
<dbReference type="Pfam" id="PF00550">
    <property type="entry name" value="PP-binding"/>
    <property type="match status" value="4"/>
</dbReference>
<dbReference type="InterPro" id="IPR013968">
    <property type="entry name" value="PKS_KR"/>
</dbReference>
<feature type="region of interest" description="C-terminal hotdog fold" evidence="8">
    <location>
        <begin position="6315"/>
        <end position="6454"/>
    </location>
</feature>
<feature type="region of interest" description="N-terminal hotdog fold" evidence="8">
    <location>
        <begin position="1918"/>
        <end position="2043"/>
    </location>
</feature>
<feature type="domain" description="PKS/mFAS DH" evidence="12">
    <location>
        <begin position="4095"/>
        <end position="4370"/>
    </location>
</feature>
<evidence type="ECO:0000259" key="11">
    <source>
        <dbReference type="PROSITE" id="PS52004"/>
    </source>
</evidence>
<organism evidence="13 14">
    <name type="scientific">Actinacidiphila reveromycinica</name>
    <dbReference type="NCBI Taxonomy" id="659352"/>
    <lineage>
        <taxon>Bacteria</taxon>
        <taxon>Bacillati</taxon>
        <taxon>Actinomycetota</taxon>
        <taxon>Actinomycetes</taxon>
        <taxon>Kitasatosporales</taxon>
        <taxon>Streptomycetaceae</taxon>
        <taxon>Actinacidiphila</taxon>
    </lineage>
</organism>
<dbReference type="InterPro" id="IPR020807">
    <property type="entry name" value="PKS_DH"/>
</dbReference>
<dbReference type="Pfam" id="PF08659">
    <property type="entry name" value="KR"/>
    <property type="match status" value="3"/>
</dbReference>